<dbReference type="AlphaFoldDB" id="E3KZX7"/>
<gene>
    <name evidence="1" type="ORF">PGTG_15814</name>
</gene>
<keyword evidence="2" id="KW-1185">Reference proteome</keyword>
<dbReference type="RefSeq" id="XP_003334277.2">
    <property type="nucleotide sequence ID" value="XM_003334229.2"/>
</dbReference>
<name>E3KZX7_PUCGT</name>
<sequence>MGIQACQELFPLADFLKREQRRGLAGHHANWPTVPHLATVPHLPAVPRCSAVVPDYLVGAPTGSVGGWGWNLVRRSLKPLNDWICKRTKSTVQVPINGKSGIVSEFLSTDCSC</sequence>
<proteinExistence type="predicted"/>
<organism evidence="1 2">
    <name type="scientific">Puccinia graminis f. sp. tritici (strain CRL 75-36-700-3 / race SCCL)</name>
    <name type="common">Black stem rust fungus</name>
    <dbReference type="NCBI Taxonomy" id="418459"/>
    <lineage>
        <taxon>Eukaryota</taxon>
        <taxon>Fungi</taxon>
        <taxon>Dikarya</taxon>
        <taxon>Basidiomycota</taxon>
        <taxon>Pucciniomycotina</taxon>
        <taxon>Pucciniomycetes</taxon>
        <taxon>Pucciniales</taxon>
        <taxon>Pucciniaceae</taxon>
        <taxon>Puccinia</taxon>
    </lineage>
</organism>
<protein>
    <submittedName>
        <fullName evidence="1">Uncharacterized protein</fullName>
    </submittedName>
</protein>
<dbReference type="EMBL" id="DS178326">
    <property type="protein sequence ID" value="EFP89858.2"/>
    <property type="molecule type" value="Genomic_DNA"/>
</dbReference>
<evidence type="ECO:0000313" key="1">
    <source>
        <dbReference type="EMBL" id="EFP89858.2"/>
    </source>
</evidence>
<dbReference type="VEuPathDB" id="FungiDB:PGTG_15814"/>
<accession>E3KZX7</accession>
<dbReference type="InParanoid" id="E3KZX7"/>
<dbReference type="HOGENOM" id="CLU_2134802_0_0_1"/>
<dbReference type="GeneID" id="10545590"/>
<reference evidence="2" key="2">
    <citation type="journal article" date="2011" name="Proc. Natl. Acad. Sci. U.S.A.">
        <title>Obligate biotrophy features unraveled by the genomic analysis of rust fungi.</title>
        <authorList>
            <person name="Duplessis S."/>
            <person name="Cuomo C.A."/>
            <person name="Lin Y.-C."/>
            <person name="Aerts A."/>
            <person name="Tisserant E."/>
            <person name="Veneault-Fourrey C."/>
            <person name="Joly D.L."/>
            <person name="Hacquard S."/>
            <person name="Amselem J."/>
            <person name="Cantarel B.L."/>
            <person name="Chiu R."/>
            <person name="Coutinho P.M."/>
            <person name="Feau N."/>
            <person name="Field M."/>
            <person name="Frey P."/>
            <person name="Gelhaye E."/>
            <person name="Goldberg J."/>
            <person name="Grabherr M.G."/>
            <person name="Kodira C.D."/>
            <person name="Kohler A."/>
            <person name="Kuees U."/>
            <person name="Lindquist E.A."/>
            <person name="Lucas S.M."/>
            <person name="Mago R."/>
            <person name="Mauceli E."/>
            <person name="Morin E."/>
            <person name="Murat C."/>
            <person name="Pangilinan J.L."/>
            <person name="Park R."/>
            <person name="Pearson M."/>
            <person name="Quesneville H."/>
            <person name="Rouhier N."/>
            <person name="Sakthikumar S."/>
            <person name="Salamov A.A."/>
            <person name="Schmutz J."/>
            <person name="Selles B."/>
            <person name="Shapiro H."/>
            <person name="Tanguay P."/>
            <person name="Tuskan G.A."/>
            <person name="Henrissat B."/>
            <person name="Van de Peer Y."/>
            <person name="Rouze P."/>
            <person name="Ellis J.G."/>
            <person name="Dodds P.N."/>
            <person name="Schein J.E."/>
            <person name="Zhong S."/>
            <person name="Hamelin R.C."/>
            <person name="Grigoriev I.V."/>
            <person name="Szabo L.J."/>
            <person name="Martin F."/>
        </authorList>
    </citation>
    <scope>NUCLEOTIDE SEQUENCE [LARGE SCALE GENOMIC DNA]</scope>
    <source>
        <strain evidence="2">CRL 75-36-700-3 / race SCCL</strain>
    </source>
</reference>
<evidence type="ECO:0000313" key="2">
    <source>
        <dbReference type="Proteomes" id="UP000008783"/>
    </source>
</evidence>
<reference key="1">
    <citation type="submission" date="2007-01" db="EMBL/GenBank/DDBJ databases">
        <title>The Genome Sequence of Puccinia graminis f. sp. tritici Strain CRL 75-36-700-3.</title>
        <authorList>
            <consortium name="The Broad Institute Genome Sequencing Platform"/>
            <person name="Birren B."/>
            <person name="Lander E."/>
            <person name="Galagan J."/>
            <person name="Nusbaum C."/>
            <person name="Devon K."/>
            <person name="Cuomo C."/>
            <person name="Jaffe D."/>
            <person name="Butler J."/>
            <person name="Alvarez P."/>
            <person name="Gnerre S."/>
            <person name="Grabherr M."/>
            <person name="Mauceli E."/>
            <person name="Brockman W."/>
            <person name="Young S."/>
            <person name="LaButti K."/>
            <person name="Sykes S."/>
            <person name="DeCaprio D."/>
            <person name="Crawford M."/>
            <person name="Koehrsen M."/>
            <person name="Engels R."/>
            <person name="Montgomery P."/>
            <person name="Pearson M."/>
            <person name="Howarth C."/>
            <person name="Larson L."/>
            <person name="White J."/>
            <person name="Zeng Q."/>
            <person name="Kodira C."/>
            <person name="Yandava C."/>
            <person name="Alvarado L."/>
            <person name="O'Leary S."/>
            <person name="Szabo L."/>
            <person name="Dean R."/>
            <person name="Schein J."/>
        </authorList>
    </citation>
    <scope>NUCLEOTIDE SEQUENCE</scope>
    <source>
        <strain>CRL 75-36-700-3</strain>
    </source>
</reference>
<dbReference type="Proteomes" id="UP000008783">
    <property type="component" value="Unassembled WGS sequence"/>
</dbReference>
<dbReference type="KEGG" id="pgr:PGTG_15814"/>